<dbReference type="InterPro" id="IPR050834">
    <property type="entry name" value="Glycosyltransf_2"/>
</dbReference>
<gene>
    <name evidence="3" type="ORF">SSV_2073</name>
</gene>
<dbReference type="Gene3D" id="3.90.550.10">
    <property type="entry name" value="Spore Coat Polysaccharide Biosynthesis Protein SpsA, Chain A"/>
    <property type="match status" value="1"/>
</dbReference>
<keyword evidence="3" id="KW-0808">Transferase</keyword>
<organism evidence="3 4">
    <name type="scientific">Streptococcus sanguinis</name>
    <dbReference type="NCBI Taxonomy" id="1305"/>
    <lineage>
        <taxon>Bacteria</taxon>
        <taxon>Bacillati</taxon>
        <taxon>Bacillota</taxon>
        <taxon>Bacilli</taxon>
        <taxon>Lactobacillales</taxon>
        <taxon>Streptococcaceae</taxon>
        <taxon>Streptococcus</taxon>
    </lineage>
</organism>
<dbReference type="PANTHER" id="PTHR43685">
    <property type="entry name" value="GLYCOSYLTRANSFERASE"/>
    <property type="match status" value="1"/>
</dbReference>
<dbReference type="PANTHER" id="PTHR43685:SF11">
    <property type="entry name" value="GLYCOSYLTRANSFERASE TAGX-RELATED"/>
    <property type="match status" value="1"/>
</dbReference>
<sequence length="319" mass="37121">MISVVMATYNGADFVLEQLDSIRTQKLKPDQVIICDDCSTDQTVALIKDYITKHQLTDWQLIENQENLGHYRTFIKLASLAEHDIVFFSDQDDKWLPDKTAALQKVLLETDSAMVYGQSYLIDQNGQVIKEPKVSGERQERNLAWLLKKWPSGYQTAFRKSVLADILQQQYTDYPGFDYHDVLFGMLVPLYGKVVCLDQLLDQHRIHQANVTQSASSLSFNKTRLSRINYLQKVISRYESVKKIAEERQISEADHRQVARALVLTNLRLKLLQSRNPFWALVLMFQIREYRTIKDFISDLVYTYSLNGLTRRLLKKFGR</sequence>
<dbReference type="InterPro" id="IPR001173">
    <property type="entry name" value="Glyco_trans_2-like"/>
</dbReference>
<proteinExistence type="inferred from homology"/>
<evidence type="ECO:0000313" key="3">
    <source>
        <dbReference type="EMBL" id="CEL91347.1"/>
    </source>
</evidence>
<evidence type="ECO:0000256" key="1">
    <source>
        <dbReference type="ARBA" id="ARBA00006739"/>
    </source>
</evidence>
<dbReference type="RefSeq" id="WP_072074730.1">
    <property type="nucleotide sequence ID" value="NZ_CDMW01000001.1"/>
</dbReference>
<dbReference type="Pfam" id="PF00535">
    <property type="entry name" value="Glycos_transf_2"/>
    <property type="match status" value="1"/>
</dbReference>
<dbReference type="GO" id="GO:0016740">
    <property type="term" value="F:transferase activity"/>
    <property type="evidence" value="ECO:0007669"/>
    <property type="project" value="UniProtKB-KW"/>
</dbReference>
<feature type="domain" description="Glycosyltransferase 2-like" evidence="2">
    <location>
        <begin position="3"/>
        <end position="164"/>
    </location>
</feature>
<protein>
    <submittedName>
        <fullName evidence="3">Putative glycosyl transferase</fullName>
    </submittedName>
</protein>
<evidence type="ECO:0000313" key="4">
    <source>
        <dbReference type="Proteomes" id="UP000183504"/>
    </source>
</evidence>
<accession>A0A0B7GNH0</accession>
<reference evidence="3 4" key="1">
    <citation type="submission" date="2015-01" db="EMBL/GenBank/DDBJ databases">
        <authorList>
            <person name="Pelicic Vladimir"/>
        </authorList>
    </citation>
    <scope>NUCLEOTIDE SEQUENCE [LARGE SCALE GENOMIC DNA]</scope>
    <source>
        <strain evidence="3 4">2908</strain>
    </source>
</reference>
<evidence type="ECO:0000259" key="2">
    <source>
        <dbReference type="Pfam" id="PF00535"/>
    </source>
</evidence>
<name>A0A0B7GNH0_STRSA</name>
<dbReference type="CDD" id="cd04196">
    <property type="entry name" value="GT_2_like_d"/>
    <property type="match status" value="1"/>
</dbReference>
<comment type="similarity">
    <text evidence="1">Belongs to the glycosyltransferase 2 family.</text>
</comment>
<dbReference type="EMBL" id="CDMW01000001">
    <property type="protein sequence ID" value="CEL91347.1"/>
    <property type="molecule type" value="Genomic_DNA"/>
</dbReference>
<dbReference type="InterPro" id="IPR029044">
    <property type="entry name" value="Nucleotide-diphossugar_trans"/>
</dbReference>
<dbReference type="SUPFAM" id="SSF53448">
    <property type="entry name" value="Nucleotide-diphospho-sugar transferases"/>
    <property type="match status" value="1"/>
</dbReference>
<dbReference type="Proteomes" id="UP000183504">
    <property type="component" value="Unassembled WGS sequence"/>
</dbReference>
<dbReference type="AlphaFoldDB" id="A0A0B7GNH0"/>